<dbReference type="AlphaFoldDB" id="A0A9X1M1D8"/>
<proteinExistence type="predicted"/>
<accession>A0A9X1M1D8</accession>
<organism evidence="1 2">
    <name type="scientific">Arthrobacter gengyunqii</name>
    <dbReference type="NCBI Taxonomy" id="2886940"/>
    <lineage>
        <taxon>Bacteria</taxon>
        <taxon>Bacillati</taxon>
        <taxon>Actinomycetota</taxon>
        <taxon>Actinomycetes</taxon>
        <taxon>Micrococcales</taxon>
        <taxon>Micrococcaceae</taxon>
        <taxon>Arthrobacter</taxon>
    </lineage>
</organism>
<evidence type="ECO:0000313" key="2">
    <source>
        <dbReference type="Proteomes" id="UP001139264"/>
    </source>
</evidence>
<protein>
    <recommendedName>
        <fullName evidence="3">GIY-YIG domain-containing protein</fullName>
    </recommendedName>
</protein>
<dbReference type="Proteomes" id="UP001139264">
    <property type="component" value="Unassembled WGS sequence"/>
</dbReference>
<reference evidence="1" key="1">
    <citation type="submission" date="2021-10" db="EMBL/GenBank/DDBJ databases">
        <title>Novel species in genus Arthrobacter.</title>
        <authorList>
            <person name="Liu Y."/>
        </authorList>
    </citation>
    <scope>NUCLEOTIDE SEQUENCE</scope>
    <source>
        <strain evidence="1">Zg-Y809</strain>
    </source>
</reference>
<gene>
    <name evidence="1" type="ORF">LJ751_08905</name>
</gene>
<dbReference type="RefSeq" id="WP_227907900.1">
    <property type="nucleotide sequence ID" value="NZ_CP095461.1"/>
</dbReference>
<sequence>MAVYDILNAPAFSKKSKHGKFIYVLMFNAAGRRGVPFYVGQSSGLTARFGSHQMIMWHLAKFDAPAHVWIAGEVSAVKADFAEQDLITRLSSAGYRLTNRTISHSRAKKFQQQEGLLNLSADQIRAYLHRDIQRTSVLAGWTRKWIPAPPGYVKAGTALATSQVVDYVSGLEYPSSLVRNVSLAIARHHDPLIGYSRLVFKDAMRGIPGAGRVYNHARQLTWLWFFNRAILPDQLHDFRLTTKHLAEAAHSRSEAQP</sequence>
<dbReference type="EMBL" id="JAJFZP010000006">
    <property type="protein sequence ID" value="MCC3269484.1"/>
    <property type="molecule type" value="Genomic_DNA"/>
</dbReference>
<evidence type="ECO:0008006" key="3">
    <source>
        <dbReference type="Google" id="ProtNLM"/>
    </source>
</evidence>
<evidence type="ECO:0000313" key="1">
    <source>
        <dbReference type="EMBL" id="MCC3269484.1"/>
    </source>
</evidence>
<comment type="caution">
    <text evidence="1">The sequence shown here is derived from an EMBL/GenBank/DDBJ whole genome shotgun (WGS) entry which is preliminary data.</text>
</comment>
<name>A0A9X1M1D8_9MICC</name>